<name>A0A7U9GS68_PSEFL</name>
<gene>
    <name evidence="1" type="ORF">I1A_001270</name>
</gene>
<evidence type="ECO:0000313" key="1">
    <source>
        <dbReference type="EMBL" id="EJZ56957.1"/>
    </source>
</evidence>
<accession>A0A7U9GS68</accession>
<sequence>MAEYPLNKEGADLSRIGSPAYNFKPCDAFCNRVGTTPSYLQTTMNVSIFLSKLLIHSTRFFYPSTLLVRTVRA</sequence>
<organism evidence="1 2">
    <name type="scientific">Pseudomonas fluorescens R124</name>
    <dbReference type="NCBI Taxonomy" id="743713"/>
    <lineage>
        <taxon>Bacteria</taxon>
        <taxon>Pseudomonadati</taxon>
        <taxon>Pseudomonadota</taxon>
        <taxon>Gammaproteobacteria</taxon>
        <taxon>Pseudomonadales</taxon>
        <taxon>Pseudomonadaceae</taxon>
        <taxon>Pseudomonas</taxon>
    </lineage>
</organism>
<dbReference type="AlphaFoldDB" id="A0A7U9GS68"/>
<protein>
    <submittedName>
        <fullName evidence="1">Uncharacterized protein</fullName>
    </submittedName>
</protein>
<proteinExistence type="predicted"/>
<evidence type="ECO:0000313" key="2">
    <source>
        <dbReference type="Proteomes" id="UP000006045"/>
    </source>
</evidence>
<dbReference type="Proteomes" id="UP000006045">
    <property type="component" value="Chromosome"/>
</dbReference>
<reference evidence="1 2" key="1">
    <citation type="submission" date="2012-08" db="EMBL/GenBank/DDBJ databases">
        <title>The genome of cave-isolated P. fluorescens strain R124 demonstrates phenotypic adaptation to the mineral environment.</title>
        <authorList>
            <person name="Barton M.D."/>
            <person name="Petronio M."/>
            <person name="Giarrizzo J.G."/>
            <person name="Bowling B.V."/>
            <person name="Barton H.A."/>
        </authorList>
    </citation>
    <scope>NUCLEOTIDE SEQUENCE [LARGE SCALE GENOMIC DNA]</scope>
    <source>
        <strain evidence="1 2">R124</strain>
    </source>
</reference>
<dbReference type="EMBL" id="CM001561">
    <property type="protein sequence ID" value="EJZ56957.1"/>
    <property type="molecule type" value="Genomic_DNA"/>
</dbReference>